<reference evidence="1 2" key="1">
    <citation type="journal article" date="2017" name="Poromechanics V (2013)">
        <title>Genomic Characterization of the Arsenic-Tolerant Actinobacterium, &lt;i&gt;Rhodococcus erythropolis&lt;/i&gt; S43.</title>
        <authorList>
            <person name="Retamal-Morales G."/>
            <person name="Mehnert M."/>
            <person name="Schwabe R."/>
            <person name="Tischler D."/>
            <person name="Schloemann M."/>
            <person name="Levican G.J."/>
        </authorList>
    </citation>
    <scope>NUCLEOTIDE SEQUENCE [LARGE SCALE GENOMIC DNA]</scope>
    <source>
        <strain evidence="1 2">S43</strain>
    </source>
</reference>
<name>A0A0C3AB23_RHOER</name>
<evidence type="ECO:0000313" key="1">
    <source>
        <dbReference type="EMBL" id="KAB2584370.1"/>
    </source>
</evidence>
<comment type="caution">
    <text evidence="1">The sequence shown here is derived from an EMBL/GenBank/DDBJ whole genome shotgun (WGS) entry which is preliminary data.</text>
</comment>
<protein>
    <submittedName>
        <fullName evidence="1">Uncharacterized protein</fullName>
    </submittedName>
</protein>
<dbReference type="Proteomes" id="UP000325576">
    <property type="component" value="Unassembled WGS sequence"/>
</dbReference>
<proteinExistence type="predicted"/>
<evidence type="ECO:0000313" key="2">
    <source>
        <dbReference type="Proteomes" id="UP000325576"/>
    </source>
</evidence>
<sequence>MRDYIVRGLDVDVPASVKDDLLIFRYQQVFNLSYNDVLREPEEALERAILIWSLYDERDKLEEKRRQRNN</sequence>
<organism evidence="1 2">
    <name type="scientific">Rhodococcus erythropolis</name>
    <name type="common">Arthrobacter picolinophilus</name>
    <dbReference type="NCBI Taxonomy" id="1833"/>
    <lineage>
        <taxon>Bacteria</taxon>
        <taxon>Bacillati</taxon>
        <taxon>Actinomycetota</taxon>
        <taxon>Actinomycetes</taxon>
        <taxon>Mycobacteriales</taxon>
        <taxon>Nocardiaceae</taxon>
        <taxon>Rhodococcus</taxon>
        <taxon>Rhodococcus erythropolis group</taxon>
    </lineage>
</organism>
<dbReference type="AlphaFoldDB" id="A0A0C3AB23"/>
<dbReference type="EMBL" id="MRBO01000442">
    <property type="protein sequence ID" value="KAB2584370.1"/>
    <property type="molecule type" value="Genomic_DNA"/>
</dbReference>
<gene>
    <name evidence="1" type="ORF">BS297_15635</name>
</gene>
<accession>A0A0C3AB23</accession>